<dbReference type="SUPFAM" id="SSF48452">
    <property type="entry name" value="TPR-like"/>
    <property type="match status" value="1"/>
</dbReference>
<accession>A0ABP0WPQ0</accession>
<feature type="coiled-coil region" evidence="1">
    <location>
        <begin position="305"/>
        <end position="332"/>
    </location>
</feature>
<dbReference type="Gene3D" id="1.25.40.10">
    <property type="entry name" value="Tetratricopeptide repeat domain"/>
    <property type="match status" value="1"/>
</dbReference>
<dbReference type="PANTHER" id="PTHR10098">
    <property type="entry name" value="RAPSYN-RELATED"/>
    <property type="match status" value="1"/>
</dbReference>
<dbReference type="Pfam" id="PF12770">
    <property type="entry name" value="CHAT"/>
    <property type="match status" value="1"/>
</dbReference>
<organism evidence="4 5">
    <name type="scientific">Sphagnum jensenii</name>
    <dbReference type="NCBI Taxonomy" id="128206"/>
    <lineage>
        <taxon>Eukaryota</taxon>
        <taxon>Viridiplantae</taxon>
        <taxon>Streptophyta</taxon>
        <taxon>Embryophyta</taxon>
        <taxon>Bryophyta</taxon>
        <taxon>Sphagnophytina</taxon>
        <taxon>Sphagnopsida</taxon>
        <taxon>Sphagnales</taxon>
        <taxon>Sphagnaceae</taxon>
        <taxon>Sphagnum</taxon>
    </lineage>
</organism>
<evidence type="ECO:0000256" key="2">
    <source>
        <dbReference type="SAM" id="MobiDB-lite"/>
    </source>
</evidence>
<dbReference type="EMBL" id="OZ020114">
    <property type="protein sequence ID" value="CAK9267615.1"/>
    <property type="molecule type" value="Genomic_DNA"/>
</dbReference>
<keyword evidence="5" id="KW-1185">Reference proteome</keyword>
<keyword evidence="1" id="KW-0175">Coiled coil</keyword>
<dbReference type="InterPro" id="IPR024983">
    <property type="entry name" value="CHAT_dom"/>
</dbReference>
<dbReference type="InterPro" id="IPR011990">
    <property type="entry name" value="TPR-like_helical_dom_sf"/>
</dbReference>
<gene>
    <name evidence="4" type="ORF">CSSPJE1EN1_LOCUS13093</name>
</gene>
<dbReference type="Proteomes" id="UP001497444">
    <property type="component" value="Chromosome 19"/>
</dbReference>
<reference evidence="4" key="1">
    <citation type="submission" date="2024-02" db="EMBL/GenBank/DDBJ databases">
        <authorList>
            <consortium name="ELIXIR-Norway"/>
            <consortium name="Elixir Norway"/>
        </authorList>
    </citation>
    <scope>NUCLEOTIDE SEQUENCE</scope>
</reference>
<feature type="region of interest" description="Disordered" evidence="2">
    <location>
        <begin position="1035"/>
        <end position="1054"/>
    </location>
</feature>
<evidence type="ECO:0000313" key="4">
    <source>
        <dbReference type="EMBL" id="CAK9267615.1"/>
    </source>
</evidence>
<evidence type="ECO:0000259" key="3">
    <source>
        <dbReference type="Pfam" id="PF12770"/>
    </source>
</evidence>
<sequence length="1054" mass="117873">MELSTGTESEGDTEETSLFTLMAGVPTLKQVIDSSDIDNYRETSDRILQWCHQVSQGRDCTEELVEMCKHIIEQVGDTEHLQYFAAQAWKMLGETYLRQRQIKQGQEAQEKFFKVMLSLPDDPSWQENVERCYLLSKAYLDNGKPDESRKFSAKGLQYLEGKEVPFAYRLMTQLHGRASEESGDLVGAVKYYQEALRIMKACGSDGMEQVTLYYQLGGVQKFLGRYIEAISTLEQGLIYAEQSANVNLQLNCRALLIDIYEELVYSHNFILSERQAKEALQRCLEACWNLIQSYPALRSPRWDHLSGKIWDLKHAEEELKSAEEKGDLALQIQASFFICAARLDPESPNRDDACAREAFEECQKCLKAWDSQNGNVLTPQSEVMRLKLAFYAFSLGELEEAEEILKVLLRSYERMLDNMFMAGDASEELVLKFRESTKVAVIAMMQVQLQLADRDRNLQAGTASSLMSTASNHSGTGILNTFKALMWSERARARTAMFHLAPGFCALSLQPGDKRESEGLQFPDAHNLPYDHNPEALIQSLGLTNDPLLDAPWRHAIKDHIRFNNDDSYALNFLVHAVRDSKMAFVEYFILNEEQLLIIVFNAIPDSTDPTLMDGSQNLAHEEEGVSHEVQLRASIVDIKAKLDDDDIAGALEETKGLAETATSGSSSDPISVMNANRFYTNEILTGLVAKSQRLVIEVQNKLKNNEYGTDIKAEEEELDRLYSILYNLLIEPVEKYLETIPSDYNLVIIPHEDMGLIPFATLTNGKQALIERFAITVAPSICTVRLCGKLYENKVFGDGGELLVGRETGYPEGWLSLDNAHAEVEAVQEFCVSPVSITESSHDGSNDNMKTIVKQYMQKASWLHFVAHGQVSKEFPRGSLLLGCDDSSRLTGDEIAQAGPLPARAAVLSACQTALGSVRGDGILGFARAFILAGVPITILSMWEVRGSFCIEFMKNLYSALRGGLDVPHAMQKVILDMKQEQVKFRSSRINITKRKWRSSDLAAFACYGYPGVKFTAEKGKDIAPPWLDLLQDHSRYKGGKGQSGGSSSTSSS</sequence>
<feature type="domain" description="CHAT" evidence="3">
    <location>
        <begin position="725"/>
        <end position="1010"/>
    </location>
</feature>
<evidence type="ECO:0000313" key="5">
    <source>
        <dbReference type="Proteomes" id="UP001497444"/>
    </source>
</evidence>
<dbReference type="PANTHER" id="PTHR10098:SF108">
    <property type="entry name" value="TETRATRICOPEPTIDE REPEAT PROTEIN 28"/>
    <property type="match status" value="1"/>
</dbReference>
<name>A0ABP0WPQ0_9BRYO</name>
<evidence type="ECO:0000256" key="1">
    <source>
        <dbReference type="SAM" id="Coils"/>
    </source>
</evidence>
<protein>
    <recommendedName>
        <fullName evidence="3">CHAT domain-containing protein</fullName>
    </recommendedName>
</protein>
<proteinExistence type="predicted"/>